<keyword evidence="2" id="KW-1185">Reference proteome</keyword>
<dbReference type="RefSeq" id="WP_211870035.1">
    <property type="nucleotide sequence ID" value="NZ_JAAEDI010000018.1"/>
</dbReference>
<proteinExistence type="predicted"/>
<dbReference type="Proteomes" id="UP000698752">
    <property type="component" value="Unassembled WGS sequence"/>
</dbReference>
<organism evidence="1 2">
    <name type="scientific">Neoroseomonas terrae</name>
    <dbReference type="NCBI Taxonomy" id="424799"/>
    <lineage>
        <taxon>Bacteria</taxon>
        <taxon>Pseudomonadati</taxon>
        <taxon>Pseudomonadota</taxon>
        <taxon>Alphaproteobacteria</taxon>
        <taxon>Acetobacterales</taxon>
        <taxon>Acetobacteraceae</taxon>
        <taxon>Neoroseomonas</taxon>
    </lineage>
</organism>
<evidence type="ECO:0000313" key="1">
    <source>
        <dbReference type="EMBL" id="MBR0651366.1"/>
    </source>
</evidence>
<protein>
    <submittedName>
        <fullName evidence="1">Uncharacterized protein</fullName>
    </submittedName>
</protein>
<accession>A0ABS5EK03</accession>
<reference evidence="2" key="1">
    <citation type="journal article" date="2021" name="Syst. Appl. Microbiol.">
        <title>Roseomonas hellenica sp. nov., isolated from roots of wild-growing Alkanna tinctoria.</title>
        <authorList>
            <person name="Rat A."/>
            <person name="Naranjo H.D."/>
            <person name="Lebbe L."/>
            <person name="Cnockaert M."/>
            <person name="Krigas N."/>
            <person name="Grigoriadou K."/>
            <person name="Maloupa E."/>
            <person name="Willems A."/>
        </authorList>
    </citation>
    <scope>NUCLEOTIDE SEQUENCE [LARGE SCALE GENOMIC DNA]</scope>
    <source>
        <strain evidence="2">LMG 31159</strain>
    </source>
</reference>
<gene>
    <name evidence="1" type="ORF">GXW78_16960</name>
</gene>
<comment type="caution">
    <text evidence="1">The sequence shown here is derived from an EMBL/GenBank/DDBJ whole genome shotgun (WGS) entry which is preliminary data.</text>
</comment>
<evidence type="ECO:0000313" key="2">
    <source>
        <dbReference type="Proteomes" id="UP000698752"/>
    </source>
</evidence>
<name>A0ABS5EK03_9PROT</name>
<dbReference type="EMBL" id="JAAEDI010000018">
    <property type="protein sequence ID" value="MBR0651366.1"/>
    <property type="molecule type" value="Genomic_DNA"/>
</dbReference>
<sequence length="117" mass="12626">MTRDGALARQVVRLPVRLGVDDRVDLTVALRFNAAGALVGISANLPPAPRSSEAERQAAMLVEAISAKLQRRRDIGVTELRRRAELAFALLEDLEALEDTHGPDARRLLAPPPEAAA</sequence>